<dbReference type="AlphaFoldDB" id="A0A916EBI3"/>
<sequence length="156" mass="17741">MAGTGYPICETVGTQYEAAASVESIYSATKAANAYLQIKKPNTQARLSGVHVFCLNSQELERKRERKRRSHMLKPFNKLSNSMKTKRVYMFNEQLAVNFTNTAAKYFHSDDCPTLQKICFTVQDKNFQASFGNQNKEKENQRNEAFTKVIDQGPIA</sequence>
<evidence type="ECO:0000313" key="2">
    <source>
        <dbReference type="EMBL" id="CAB5375080.1"/>
    </source>
</evidence>
<comment type="caution">
    <text evidence="2">The sequence shown here is derived from an EMBL/GenBank/DDBJ whole genome shotgun (WGS) entry which is preliminary data.</text>
</comment>
<evidence type="ECO:0000256" key="1">
    <source>
        <dbReference type="SAM" id="MobiDB-lite"/>
    </source>
</evidence>
<accession>A0A916EBI3</accession>
<protein>
    <submittedName>
        <fullName evidence="2">Uncharacterized protein</fullName>
    </submittedName>
</protein>
<proteinExistence type="predicted"/>
<organism evidence="2 3">
    <name type="scientific">Rhizophagus irregularis</name>
    <dbReference type="NCBI Taxonomy" id="588596"/>
    <lineage>
        <taxon>Eukaryota</taxon>
        <taxon>Fungi</taxon>
        <taxon>Fungi incertae sedis</taxon>
        <taxon>Mucoromycota</taxon>
        <taxon>Glomeromycotina</taxon>
        <taxon>Glomeromycetes</taxon>
        <taxon>Glomerales</taxon>
        <taxon>Glomeraceae</taxon>
        <taxon>Rhizophagus</taxon>
    </lineage>
</organism>
<reference evidence="2" key="1">
    <citation type="submission" date="2020-05" db="EMBL/GenBank/DDBJ databases">
        <authorList>
            <person name="Rincon C."/>
            <person name="Sanders R I."/>
            <person name="Robbins C."/>
            <person name="Chaturvedi A."/>
        </authorList>
    </citation>
    <scope>NUCLEOTIDE SEQUENCE</scope>
    <source>
        <strain evidence="2">CHB12</strain>
    </source>
</reference>
<feature type="region of interest" description="Disordered" evidence="1">
    <location>
        <begin position="132"/>
        <end position="156"/>
    </location>
</feature>
<evidence type="ECO:0000313" key="3">
    <source>
        <dbReference type="Proteomes" id="UP000684084"/>
    </source>
</evidence>
<dbReference type="EMBL" id="CAGKOT010000034">
    <property type="protein sequence ID" value="CAB5375080.1"/>
    <property type="molecule type" value="Genomic_DNA"/>
</dbReference>
<dbReference type="Proteomes" id="UP000684084">
    <property type="component" value="Unassembled WGS sequence"/>
</dbReference>
<dbReference type="OrthoDB" id="2416518at2759"/>
<name>A0A916EBI3_9GLOM</name>
<gene>
    <name evidence="2" type="ORF">CHRIB12_LOCUS14706</name>
</gene>